<sequence length="97" mass="9820">MHVNASPAGVREKSGGSGLSGTLVAGGGTSESPRSLSLKDGTSNGSHITSDGSWVTSSCNSELGRRGVAPTGWLNQGSLRGRSLPDSTHISERDPSL</sequence>
<evidence type="ECO:0000256" key="1">
    <source>
        <dbReference type="SAM" id="MobiDB-lite"/>
    </source>
</evidence>
<feature type="region of interest" description="Disordered" evidence="1">
    <location>
        <begin position="1"/>
        <end position="97"/>
    </location>
</feature>
<dbReference type="EMBL" id="PGOL01000113">
    <property type="protein sequence ID" value="PKI76514.1"/>
    <property type="molecule type" value="Genomic_DNA"/>
</dbReference>
<accession>A0A2I0L728</accession>
<organism evidence="2 3">
    <name type="scientific">Punica granatum</name>
    <name type="common">Pomegranate</name>
    <dbReference type="NCBI Taxonomy" id="22663"/>
    <lineage>
        <taxon>Eukaryota</taxon>
        <taxon>Viridiplantae</taxon>
        <taxon>Streptophyta</taxon>
        <taxon>Embryophyta</taxon>
        <taxon>Tracheophyta</taxon>
        <taxon>Spermatophyta</taxon>
        <taxon>Magnoliopsida</taxon>
        <taxon>eudicotyledons</taxon>
        <taxon>Gunneridae</taxon>
        <taxon>Pentapetalae</taxon>
        <taxon>rosids</taxon>
        <taxon>malvids</taxon>
        <taxon>Myrtales</taxon>
        <taxon>Lythraceae</taxon>
        <taxon>Punica</taxon>
    </lineage>
</organism>
<proteinExistence type="predicted"/>
<feature type="compositionally biased region" description="Polar residues" evidence="1">
    <location>
        <begin position="30"/>
        <end position="61"/>
    </location>
</feature>
<feature type="compositionally biased region" description="Gly residues" evidence="1">
    <location>
        <begin position="15"/>
        <end position="29"/>
    </location>
</feature>
<comment type="caution">
    <text evidence="2">The sequence shown here is derived from an EMBL/GenBank/DDBJ whole genome shotgun (WGS) entry which is preliminary data.</text>
</comment>
<dbReference type="Proteomes" id="UP000233551">
    <property type="component" value="Unassembled WGS sequence"/>
</dbReference>
<reference evidence="2 3" key="1">
    <citation type="submission" date="2017-11" db="EMBL/GenBank/DDBJ databases">
        <title>De-novo sequencing of pomegranate (Punica granatum L.) genome.</title>
        <authorList>
            <person name="Akparov Z."/>
            <person name="Amiraslanov A."/>
            <person name="Hajiyeva S."/>
            <person name="Abbasov M."/>
            <person name="Kaur K."/>
            <person name="Hamwieh A."/>
            <person name="Solovyev V."/>
            <person name="Salamov A."/>
            <person name="Braich B."/>
            <person name="Kosarev P."/>
            <person name="Mahmoud A."/>
            <person name="Hajiyev E."/>
            <person name="Babayeva S."/>
            <person name="Izzatullayeva V."/>
            <person name="Mammadov A."/>
            <person name="Mammadov A."/>
            <person name="Sharifova S."/>
            <person name="Ojaghi J."/>
            <person name="Eynullazada K."/>
            <person name="Bayramov B."/>
            <person name="Abdulazimova A."/>
            <person name="Shahmuradov I."/>
        </authorList>
    </citation>
    <scope>NUCLEOTIDE SEQUENCE [LARGE SCALE GENOMIC DNA]</scope>
    <source>
        <strain evidence="3">cv. AG2017</strain>
        <tissue evidence="2">Leaf</tissue>
    </source>
</reference>
<dbReference type="AlphaFoldDB" id="A0A2I0L728"/>
<keyword evidence="3" id="KW-1185">Reference proteome</keyword>
<gene>
    <name evidence="2" type="ORF">CRG98_003065</name>
</gene>
<evidence type="ECO:0000313" key="3">
    <source>
        <dbReference type="Proteomes" id="UP000233551"/>
    </source>
</evidence>
<protein>
    <submittedName>
        <fullName evidence="2">Uncharacterized protein</fullName>
    </submittedName>
</protein>
<evidence type="ECO:0000313" key="2">
    <source>
        <dbReference type="EMBL" id="PKI76514.1"/>
    </source>
</evidence>
<name>A0A2I0L728_PUNGR</name>